<evidence type="ECO:0000313" key="7">
    <source>
        <dbReference type="Proteomes" id="UP000247978"/>
    </source>
</evidence>
<evidence type="ECO:0000256" key="4">
    <source>
        <dbReference type="ARBA" id="ARBA00023163"/>
    </source>
</evidence>
<dbReference type="EC" id="2.7.7.6" evidence="5"/>
<dbReference type="OrthoDB" id="2147503at2"/>
<dbReference type="GO" id="GO:0003899">
    <property type="term" value="F:DNA-directed RNA polymerase activity"/>
    <property type="evidence" value="ECO:0007669"/>
    <property type="project" value="UniProtKB-UniRule"/>
</dbReference>
<dbReference type="GO" id="GO:0006351">
    <property type="term" value="P:DNA-templated transcription"/>
    <property type="evidence" value="ECO:0007669"/>
    <property type="project" value="UniProtKB-UniRule"/>
</dbReference>
<dbReference type="Pfam" id="PF07288">
    <property type="entry name" value="RpoY"/>
    <property type="match status" value="1"/>
</dbReference>
<keyword evidence="4 5" id="KW-0804">Transcription</keyword>
<dbReference type="InterPro" id="IPR009907">
    <property type="entry name" value="RpoY"/>
</dbReference>
<dbReference type="AlphaFoldDB" id="A0A2V3W7W3"/>
<evidence type="ECO:0000256" key="5">
    <source>
        <dbReference type="HAMAP-Rule" id="MF_01553"/>
    </source>
</evidence>
<sequence length="69" mass="8139">MIFKVLYQPSAHIAPVRERTESIYVEAETEREVRSKLKDRDINIELIQALDDVHLAYEKKSEFFTIESV</sequence>
<keyword evidence="2 5" id="KW-0808">Transferase</keyword>
<gene>
    <name evidence="5" type="primary">rpoY</name>
    <name evidence="6" type="ORF">DFR56_10234</name>
</gene>
<organism evidence="6 7">
    <name type="scientific">Pseudogracilibacillus auburnensis</name>
    <dbReference type="NCBI Taxonomy" id="1494959"/>
    <lineage>
        <taxon>Bacteria</taxon>
        <taxon>Bacillati</taxon>
        <taxon>Bacillota</taxon>
        <taxon>Bacilli</taxon>
        <taxon>Bacillales</taxon>
        <taxon>Bacillaceae</taxon>
        <taxon>Pseudogracilibacillus</taxon>
    </lineage>
</organism>
<dbReference type="EMBL" id="QJJQ01000002">
    <property type="protein sequence ID" value="PXW89258.1"/>
    <property type="molecule type" value="Genomic_DNA"/>
</dbReference>
<comment type="catalytic activity">
    <reaction evidence="5">
        <text>RNA(n) + a ribonucleoside 5'-triphosphate = RNA(n+1) + diphosphate</text>
        <dbReference type="Rhea" id="RHEA:21248"/>
        <dbReference type="Rhea" id="RHEA-COMP:14527"/>
        <dbReference type="Rhea" id="RHEA-COMP:17342"/>
        <dbReference type="ChEBI" id="CHEBI:33019"/>
        <dbReference type="ChEBI" id="CHEBI:61557"/>
        <dbReference type="ChEBI" id="CHEBI:140395"/>
        <dbReference type="EC" id="2.7.7.6"/>
    </reaction>
</comment>
<comment type="function">
    <text evidence="5">A non-essential component of RNA polymerase (RNAP).</text>
</comment>
<comment type="similarity">
    <text evidence="5">Belongs to the RNA polymerase subunit epsilon family.</text>
</comment>
<evidence type="ECO:0000313" key="6">
    <source>
        <dbReference type="EMBL" id="PXW89258.1"/>
    </source>
</evidence>
<dbReference type="HAMAP" id="MF_01553">
    <property type="entry name" value="RNApol_bact_RpoY"/>
    <property type="match status" value="1"/>
</dbReference>
<keyword evidence="3 5" id="KW-0548">Nucleotidyltransferase</keyword>
<comment type="caution">
    <text evidence="6">The sequence shown here is derived from an EMBL/GenBank/DDBJ whole genome shotgun (WGS) entry which is preliminary data.</text>
</comment>
<keyword evidence="7" id="KW-1185">Reference proteome</keyword>
<reference evidence="6 7" key="1">
    <citation type="submission" date="2018-05" db="EMBL/GenBank/DDBJ databases">
        <title>Genomic Encyclopedia of Type Strains, Phase IV (KMG-IV): sequencing the most valuable type-strain genomes for metagenomic binning, comparative biology and taxonomic classification.</title>
        <authorList>
            <person name="Goeker M."/>
        </authorList>
    </citation>
    <scope>NUCLEOTIDE SEQUENCE [LARGE SCALE GENOMIC DNA]</scope>
    <source>
        <strain evidence="6 7">DSM 28556</strain>
    </source>
</reference>
<dbReference type="GO" id="GO:0003677">
    <property type="term" value="F:DNA binding"/>
    <property type="evidence" value="ECO:0007669"/>
    <property type="project" value="UniProtKB-UniRule"/>
</dbReference>
<protein>
    <recommendedName>
        <fullName evidence="5">DNA-directed RNA polymerase subunit epsilon</fullName>
        <shortName evidence="5">RNAP epsilon subunit</shortName>
        <ecNumber evidence="5">2.7.7.6</ecNumber>
    </recommendedName>
    <alternativeName>
        <fullName evidence="5">RNA polymerase epsilon subunit</fullName>
    </alternativeName>
    <alternativeName>
        <fullName evidence="5">Transcriptase subunit epsilon</fullName>
    </alternativeName>
</protein>
<evidence type="ECO:0000256" key="2">
    <source>
        <dbReference type="ARBA" id="ARBA00022679"/>
    </source>
</evidence>
<dbReference type="GO" id="GO:0000428">
    <property type="term" value="C:DNA-directed RNA polymerase complex"/>
    <property type="evidence" value="ECO:0007669"/>
    <property type="project" value="UniProtKB-KW"/>
</dbReference>
<keyword evidence="1 5" id="KW-0240">DNA-directed RNA polymerase</keyword>
<accession>A0A2V3W7W3</accession>
<proteinExistence type="inferred from homology"/>
<dbReference type="Proteomes" id="UP000247978">
    <property type="component" value="Unassembled WGS sequence"/>
</dbReference>
<dbReference type="RefSeq" id="WP_110393998.1">
    <property type="nucleotide sequence ID" value="NZ_JADIJL010000013.1"/>
</dbReference>
<evidence type="ECO:0000256" key="3">
    <source>
        <dbReference type="ARBA" id="ARBA00022695"/>
    </source>
</evidence>
<name>A0A2V3W7W3_9BACI</name>
<comment type="subunit">
    <text evidence="5">RNAP is composed of a core of 2 alpha, a beta and a beta' subunit. The core is associated with a delta subunit, and at least one of epsilon or omega. When a sigma factor is associated with the core the holoenzyme is formed, which can initiate transcription.</text>
</comment>
<dbReference type="Gene3D" id="3.10.20.730">
    <property type="entry name" value="RNAP, epsilon subunit-like"/>
    <property type="match status" value="1"/>
</dbReference>
<evidence type="ECO:0000256" key="1">
    <source>
        <dbReference type="ARBA" id="ARBA00022478"/>
    </source>
</evidence>